<accession>A0A511YTD3</accession>
<dbReference type="Pfam" id="PF13847">
    <property type="entry name" value="Methyltransf_31"/>
    <property type="match status" value="1"/>
</dbReference>
<dbReference type="CDD" id="cd02440">
    <property type="entry name" value="AdoMet_MTases"/>
    <property type="match status" value="1"/>
</dbReference>
<dbReference type="GO" id="GO:0008168">
    <property type="term" value="F:methyltransferase activity"/>
    <property type="evidence" value="ECO:0007669"/>
    <property type="project" value="TreeGrafter"/>
</dbReference>
<reference evidence="2 3" key="1">
    <citation type="submission" date="2019-07" db="EMBL/GenBank/DDBJ databases">
        <title>Whole genome shotgun sequence of Actinotalea fermentans NBRC 105374.</title>
        <authorList>
            <person name="Hosoyama A."/>
            <person name="Uohara A."/>
            <person name="Ohji S."/>
            <person name="Ichikawa N."/>
        </authorList>
    </citation>
    <scope>NUCLEOTIDE SEQUENCE [LARGE SCALE GENOMIC DNA]</scope>
    <source>
        <strain evidence="2 3">NBRC 105374</strain>
    </source>
</reference>
<evidence type="ECO:0000259" key="1">
    <source>
        <dbReference type="Pfam" id="PF13847"/>
    </source>
</evidence>
<protein>
    <recommendedName>
        <fullName evidence="1">Methyltransferase domain-containing protein</fullName>
    </recommendedName>
</protein>
<keyword evidence="3" id="KW-1185">Reference proteome</keyword>
<dbReference type="Proteomes" id="UP000321484">
    <property type="component" value="Unassembled WGS sequence"/>
</dbReference>
<name>A0A511YTD3_9CELL</name>
<dbReference type="RefSeq" id="WP_034244233.1">
    <property type="nucleotide sequence ID" value="NZ_BJYK01000001.1"/>
</dbReference>
<proteinExistence type="predicted"/>
<dbReference type="AlphaFoldDB" id="A0A511YTD3"/>
<dbReference type="PANTHER" id="PTHR43591:SF24">
    <property type="entry name" value="2-METHOXY-6-POLYPRENYL-1,4-BENZOQUINOL METHYLASE, MITOCHONDRIAL"/>
    <property type="match status" value="1"/>
</dbReference>
<dbReference type="OrthoDB" id="9795634at2"/>
<evidence type="ECO:0000313" key="3">
    <source>
        <dbReference type="Proteomes" id="UP000321484"/>
    </source>
</evidence>
<sequence>MPDVYTHGHHESVLRAHTRRDVANSAAYLAPHLRPGMSLLDIGCGPGTLTVDLARRVAPGRVLGVDAVAEVLDGARKRASAAGVDVDFVQGDVYRLDVPDDTFDVVHAHQVLQHLTDPVAALREMRRVAKPGGIVAVRDADYGAFTWFPASPGIEDWLHLYRDVTVANKAECNAGRHLLSWFQRAGFTEVTPGASAWCFAGPDREWWASLWSERVLHSSFARQAQEYGLADDVTLEQLHDAWLEWGAAPDGWFGVLHGEVIARA</sequence>
<feature type="domain" description="Methyltransferase" evidence="1">
    <location>
        <begin position="35"/>
        <end position="185"/>
    </location>
</feature>
<evidence type="ECO:0000313" key="2">
    <source>
        <dbReference type="EMBL" id="GEN78454.1"/>
    </source>
</evidence>
<comment type="caution">
    <text evidence="2">The sequence shown here is derived from an EMBL/GenBank/DDBJ whole genome shotgun (WGS) entry which is preliminary data.</text>
</comment>
<organism evidence="2 3">
    <name type="scientific">Actinotalea fermentans</name>
    <dbReference type="NCBI Taxonomy" id="43671"/>
    <lineage>
        <taxon>Bacteria</taxon>
        <taxon>Bacillati</taxon>
        <taxon>Actinomycetota</taxon>
        <taxon>Actinomycetes</taxon>
        <taxon>Micrococcales</taxon>
        <taxon>Cellulomonadaceae</taxon>
        <taxon>Actinotalea</taxon>
    </lineage>
</organism>
<dbReference type="SUPFAM" id="SSF53335">
    <property type="entry name" value="S-adenosyl-L-methionine-dependent methyltransferases"/>
    <property type="match status" value="1"/>
</dbReference>
<dbReference type="PANTHER" id="PTHR43591">
    <property type="entry name" value="METHYLTRANSFERASE"/>
    <property type="match status" value="1"/>
</dbReference>
<dbReference type="InterPro" id="IPR025714">
    <property type="entry name" value="Methyltranfer_dom"/>
</dbReference>
<dbReference type="EMBL" id="BJYK01000001">
    <property type="protein sequence ID" value="GEN78454.1"/>
    <property type="molecule type" value="Genomic_DNA"/>
</dbReference>
<dbReference type="Gene3D" id="3.40.50.150">
    <property type="entry name" value="Vaccinia Virus protein VP39"/>
    <property type="match status" value="1"/>
</dbReference>
<gene>
    <name evidence="2" type="ORF">AFE02nite_01880</name>
</gene>
<dbReference type="InterPro" id="IPR029063">
    <property type="entry name" value="SAM-dependent_MTases_sf"/>
</dbReference>